<dbReference type="Proteomes" id="UP000295097">
    <property type="component" value="Unassembled WGS sequence"/>
</dbReference>
<dbReference type="AlphaFoldDB" id="A0A4R3NVK2"/>
<keyword evidence="3" id="KW-1185">Reference proteome</keyword>
<evidence type="ECO:0000313" key="2">
    <source>
        <dbReference type="EMBL" id="TCT40895.1"/>
    </source>
</evidence>
<evidence type="ECO:0000313" key="3">
    <source>
        <dbReference type="Proteomes" id="UP000295097"/>
    </source>
</evidence>
<feature type="chain" id="PRO_5020983420" evidence="1">
    <location>
        <begin position="26"/>
        <end position="240"/>
    </location>
</feature>
<organism evidence="2 3">
    <name type="scientific">Martelella mediterranea</name>
    <dbReference type="NCBI Taxonomy" id="293089"/>
    <lineage>
        <taxon>Bacteria</taxon>
        <taxon>Pseudomonadati</taxon>
        <taxon>Pseudomonadota</taxon>
        <taxon>Alphaproteobacteria</taxon>
        <taxon>Hyphomicrobiales</taxon>
        <taxon>Aurantimonadaceae</taxon>
        <taxon>Martelella</taxon>
    </lineage>
</organism>
<gene>
    <name evidence="2" type="ORF">EDC90_100835</name>
</gene>
<accession>A0A4R3NVK2</accession>
<reference evidence="2 3" key="1">
    <citation type="submission" date="2019-03" db="EMBL/GenBank/DDBJ databases">
        <title>Freshwater and sediment microbial communities from various areas in North America, analyzing microbe dynamics in response to fracking.</title>
        <authorList>
            <person name="Lamendella R."/>
        </authorList>
    </citation>
    <scope>NUCLEOTIDE SEQUENCE [LARGE SCALE GENOMIC DNA]</scope>
    <source>
        <strain evidence="2 3">175.2</strain>
    </source>
</reference>
<sequence>MHFARNTIAAIFPAMVAFMATPSVAGDFATFTPLGFSESGDVFGFEEFGIEDGSGFPYSNIYFLDTERDAFLEGTPIRARIEDENATISDVRAQAVSEALDRIQEYRLLNHPGTLAAFSPVTEMSANPDETTYRAHPNLADEYTLLLEDFALDPTSACAAVTPDARGFRLSLTQGEGDVQLLHEDNRIPTSRNCPTGYRLGGVMTYRSAENETLHVALITVLSHGFEGSDGRWIALPFTP</sequence>
<comment type="caution">
    <text evidence="2">The sequence shown here is derived from an EMBL/GenBank/DDBJ whole genome shotgun (WGS) entry which is preliminary data.</text>
</comment>
<proteinExistence type="predicted"/>
<keyword evidence="1" id="KW-0732">Signal</keyword>
<feature type="signal peptide" evidence="1">
    <location>
        <begin position="1"/>
        <end position="25"/>
    </location>
</feature>
<dbReference type="OrthoDB" id="65722at2"/>
<protein>
    <submittedName>
        <fullName evidence="2">Putative secreted protein</fullName>
    </submittedName>
</protein>
<evidence type="ECO:0000256" key="1">
    <source>
        <dbReference type="SAM" id="SignalP"/>
    </source>
</evidence>
<dbReference type="EMBL" id="SMAR01000008">
    <property type="protein sequence ID" value="TCT40895.1"/>
    <property type="molecule type" value="Genomic_DNA"/>
</dbReference>
<name>A0A4R3NVK2_9HYPH</name>
<dbReference type="RefSeq" id="WP_132310083.1">
    <property type="nucleotide sequence ID" value="NZ_SMAR01000008.1"/>
</dbReference>
<dbReference type="Pfam" id="PF10016">
    <property type="entry name" value="DUF2259"/>
    <property type="match status" value="1"/>
</dbReference>
<dbReference type="InterPro" id="IPR018725">
    <property type="entry name" value="DUF2259_secreted"/>
</dbReference>